<feature type="compositionally biased region" description="Polar residues" evidence="1">
    <location>
        <begin position="36"/>
        <end position="48"/>
    </location>
</feature>
<feature type="region of interest" description="Disordered" evidence="1">
    <location>
        <begin position="27"/>
        <end position="54"/>
    </location>
</feature>
<comment type="caution">
    <text evidence="2">The sequence shown here is derived from an EMBL/GenBank/DDBJ whole genome shotgun (WGS) entry which is preliminary data.</text>
</comment>
<dbReference type="AlphaFoldDB" id="A0A6V8HGG6"/>
<organism evidence="2 3">
    <name type="scientific">Talaromyces pinophilus</name>
    <name type="common">Penicillium pinophilum</name>
    <dbReference type="NCBI Taxonomy" id="128442"/>
    <lineage>
        <taxon>Eukaryota</taxon>
        <taxon>Fungi</taxon>
        <taxon>Dikarya</taxon>
        <taxon>Ascomycota</taxon>
        <taxon>Pezizomycotina</taxon>
        <taxon>Eurotiomycetes</taxon>
        <taxon>Eurotiomycetidae</taxon>
        <taxon>Eurotiales</taxon>
        <taxon>Trichocomaceae</taxon>
        <taxon>Talaromyces</taxon>
        <taxon>Talaromyces sect. Talaromyces</taxon>
    </lineage>
</organism>
<sequence>MVQSKPAAKFLDAKSYDKKNENTEIVRKAPSVVIPSPSNQGLNSSKAKSSAPGRSGKIIEHTITLLPNVMKVVKWSKVLTFAIVLQVGSQGKRSLAFTSEDDRNMFLNVYKRLRMPWLFDLVEFNFSFQQYPGNPSIRASLRAQIRVWSLPLEGLISDIYGIGSTSTRRRVSSPEEQLHLFSVARKFLSEMFYAGDAFRNGIDVDGQTLLHVRP</sequence>
<keyword evidence="3" id="KW-1185">Reference proteome</keyword>
<evidence type="ECO:0000313" key="3">
    <source>
        <dbReference type="Proteomes" id="UP000053095"/>
    </source>
</evidence>
<name>A0A6V8HGG6_TALPI</name>
<gene>
    <name evidence="2" type="ORF">TCE0_041f13762</name>
</gene>
<proteinExistence type="predicted"/>
<evidence type="ECO:0000313" key="2">
    <source>
        <dbReference type="EMBL" id="GAM40989.1"/>
    </source>
</evidence>
<protein>
    <submittedName>
        <fullName evidence="2">Uncharacterized protein</fullName>
    </submittedName>
</protein>
<accession>A0A6V8HGG6</accession>
<dbReference type="Proteomes" id="UP000053095">
    <property type="component" value="Unassembled WGS sequence"/>
</dbReference>
<dbReference type="EMBL" id="DF933837">
    <property type="protein sequence ID" value="GAM40989.1"/>
    <property type="molecule type" value="Genomic_DNA"/>
</dbReference>
<evidence type="ECO:0000256" key="1">
    <source>
        <dbReference type="SAM" id="MobiDB-lite"/>
    </source>
</evidence>
<reference evidence="3" key="1">
    <citation type="journal article" date="2015" name="Genome Announc.">
        <title>Draft genome sequence of Talaromyces cellulolyticus strain Y-94, a source of lignocellulosic biomass-degrading enzymes.</title>
        <authorList>
            <person name="Fujii T."/>
            <person name="Koike H."/>
            <person name="Sawayama S."/>
            <person name="Yano S."/>
            <person name="Inoue H."/>
        </authorList>
    </citation>
    <scope>NUCLEOTIDE SEQUENCE [LARGE SCALE GENOMIC DNA]</scope>
    <source>
        <strain evidence="3">Y-94</strain>
    </source>
</reference>